<reference evidence="2" key="2">
    <citation type="journal article" date="2021" name="PeerJ">
        <title>Extensive microbial diversity within the chicken gut microbiome revealed by metagenomics and culture.</title>
        <authorList>
            <person name="Gilroy R."/>
            <person name="Ravi A."/>
            <person name="Getino M."/>
            <person name="Pursley I."/>
            <person name="Horton D.L."/>
            <person name="Alikhan N.F."/>
            <person name="Baker D."/>
            <person name="Gharbi K."/>
            <person name="Hall N."/>
            <person name="Watson M."/>
            <person name="Adriaenssens E.M."/>
            <person name="Foster-Nyarko E."/>
            <person name="Jarju S."/>
            <person name="Secka A."/>
            <person name="Antonio M."/>
            <person name="Oren A."/>
            <person name="Chaudhuri R.R."/>
            <person name="La Ragione R."/>
            <person name="Hildebrand F."/>
            <person name="Pallen M.J."/>
        </authorList>
    </citation>
    <scope>NUCLEOTIDE SEQUENCE</scope>
    <source>
        <strain evidence="2">ChiW17-6978</strain>
    </source>
</reference>
<evidence type="ECO:0000259" key="1">
    <source>
        <dbReference type="PROSITE" id="PS50994"/>
    </source>
</evidence>
<feature type="domain" description="Integrase catalytic" evidence="1">
    <location>
        <begin position="97"/>
        <end position="267"/>
    </location>
</feature>
<reference evidence="2" key="1">
    <citation type="submission" date="2020-10" db="EMBL/GenBank/DDBJ databases">
        <authorList>
            <person name="Gilroy R."/>
        </authorList>
    </citation>
    <scope>NUCLEOTIDE SEQUENCE</scope>
    <source>
        <strain evidence="2">ChiW17-6978</strain>
    </source>
</reference>
<dbReference type="GO" id="GO:0003676">
    <property type="term" value="F:nucleic acid binding"/>
    <property type="evidence" value="ECO:0007669"/>
    <property type="project" value="InterPro"/>
</dbReference>
<dbReference type="PROSITE" id="PS50994">
    <property type="entry name" value="INTEGRASE"/>
    <property type="match status" value="1"/>
</dbReference>
<comment type="caution">
    <text evidence="2">The sequence shown here is derived from an EMBL/GenBank/DDBJ whole genome shotgun (WGS) entry which is preliminary data.</text>
</comment>
<dbReference type="Gene3D" id="3.30.420.10">
    <property type="entry name" value="Ribonuclease H-like superfamily/Ribonuclease H"/>
    <property type="match status" value="1"/>
</dbReference>
<dbReference type="InterPro" id="IPR053392">
    <property type="entry name" value="Transposase_IS30-like"/>
</dbReference>
<name>A0A9D1KK70_9MOLU</name>
<dbReference type="GO" id="GO:0005829">
    <property type="term" value="C:cytosol"/>
    <property type="evidence" value="ECO:0007669"/>
    <property type="project" value="TreeGrafter"/>
</dbReference>
<feature type="non-terminal residue" evidence="2">
    <location>
        <position position="1"/>
    </location>
</feature>
<dbReference type="NCBIfam" id="NF033563">
    <property type="entry name" value="transpos_IS30"/>
    <property type="match status" value="1"/>
</dbReference>
<dbReference type="GO" id="GO:0015074">
    <property type="term" value="P:DNA integration"/>
    <property type="evidence" value="ECO:0007669"/>
    <property type="project" value="InterPro"/>
</dbReference>
<dbReference type="InterPro" id="IPR051917">
    <property type="entry name" value="Transposase-Integrase"/>
</dbReference>
<gene>
    <name evidence="2" type="ORF">IAD46_03280</name>
</gene>
<dbReference type="PANTHER" id="PTHR10948:SF23">
    <property type="entry name" value="TRANSPOSASE INSI FOR INSERTION SEQUENCE ELEMENT IS30A-RELATED"/>
    <property type="match status" value="1"/>
</dbReference>
<dbReference type="EMBL" id="DVLF01000102">
    <property type="protein sequence ID" value="HIT50029.1"/>
    <property type="molecule type" value="Genomic_DNA"/>
</dbReference>
<dbReference type="GO" id="GO:0032196">
    <property type="term" value="P:transposition"/>
    <property type="evidence" value="ECO:0007669"/>
    <property type="project" value="TreeGrafter"/>
</dbReference>
<dbReference type="Proteomes" id="UP000886758">
    <property type="component" value="Unassembled WGS sequence"/>
</dbReference>
<evidence type="ECO:0000313" key="2">
    <source>
        <dbReference type="EMBL" id="HIT50029.1"/>
    </source>
</evidence>
<accession>A0A9D1KK70</accession>
<dbReference type="InterPro" id="IPR036397">
    <property type="entry name" value="RNaseH_sf"/>
</dbReference>
<dbReference type="GO" id="GO:0004803">
    <property type="term" value="F:transposase activity"/>
    <property type="evidence" value="ECO:0007669"/>
    <property type="project" value="TreeGrafter"/>
</dbReference>
<dbReference type="PANTHER" id="PTHR10948">
    <property type="entry name" value="TRANSPOSASE"/>
    <property type="match status" value="1"/>
</dbReference>
<sequence length="278" mass="32226">SSWKGRLSVLDDCKNLAPIIEEGVRNKLSPEVIAHHINQLYTEGKISHTLCFKTIYNLIESGKLSVTVKDLLYASKRRKKPHKKEKMYEKPIGGQSIEFRPDISDRREFGHWEIDCVVGKRKGKSTCLMTLVERKTRYGISVLIPKKSKKCVVNALKKVKSLFGKYFYEVFKSITADNGSEFKDANGMSLSLKNGKSVKIYFAHAYHSWERGSNENYNRMIRRYYPKGTDFTKITNTDLQAIIQKINHYPRKQFSFHSSHYQFMLELSKLNITLQLTV</sequence>
<dbReference type="AlphaFoldDB" id="A0A9D1KK70"/>
<dbReference type="InterPro" id="IPR001584">
    <property type="entry name" value="Integrase_cat-core"/>
</dbReference>
<dbReference type="InterPro" id="IPR012337">
    <property type="entry name" value="RNaseH-like_sf"/>
</dbReference>
<dbReference type="SUPFAM" id="SSF53098">
    <property type="entry name" value="Ribonuclease H-like"/>
    <property type="match status" value="1"/>
</dbReference>
<organism evidence="2 3">
    <name type="scientific">Candidatus Pelethenecus faecipullorum</name>
    <dbReference type="NCBI Taxonomy" id="2840900"/>
    <lineage>
        <taxon>Bacteria</taxon>
        <taxon>Bacillati</taxon>
        <taxon>Mycoplasmatota</taxon>
        <taxon>Mollicutes</taxon>
        <taxon>Candidatus Pelethenecus</taxon>
    </lineage>
</organism>
<protein>
    <submittedName>
        <fullName evidence="2">IS30 family transposase</fullName>
    </submittedName>
</protein>
<evidence type="ECO:0000313" key="3">
    <source>
        <dbReference type="Proteomes" id="UP000886758"/>
    </source>
</evidence>
<proteinExistence type="predicted"/>